<feature type="compositionally biased region" description="Low complexity" evidence="1">
    <location>
        <begin position="82"/>
        <end position="100"/>
    </location>
</feature>
<proteinExistence type="predicted"/>
<reference evidence="2" key="2">
    <citation type="submission" date="2023-06" db="EMBL/GenBank/DDBJ databases">
        <authorList>
            <consortium name="Lawrence Berkeley National Laboratory"/>
            <person name="Haridas S."/>
            <person name="Hensen N."/>
            <person name="Bonometti L."/>
            <person name="Westerberg I."/>
            <person name="Brannstrom I.O."/>
            <person name="Guillou S."/>
            <person name="Cros-Aarteil S."/>
            <person name="Calhoun S."/>
            <person name="Kuo A."/>
            <person name="Mondo S."/>
            <person name="Pangilinan J."/>
            <person name="Riley R."/>
            <person name="Labutti K."/>
            <person name="Andreopoulos B."/>
            <person name="Lipzen A."/>
            <person name="Chen C."/>
            <person name="Yanf M."/>
            <person name="Daum C."/>
            <person name="Ng V."/>
            <person name="Clum A."/>
            <person name="Steindorff A."/>
            <person name="Ohm R."/>
            <person name="Martin F."/>
            <person name="Silar P."/>
            <person name="Natvig D."/>
            <person name="Lalanne C."/>
            <person name="Gautier V."/>
            <person name="Ament-Velasquez S.L."/>
            <person name="Kruys A."/>
            <person name="Hutchinson M.I."/>
            <person name="Powell A.J."/>
            <person name="Barry K."/>
            <person name="Miller A.N."/>
            <person name="Grigoriev I.V."/>
            <person name="Debuchy R."/>
            <person name="Gladieux P."/>
            <person name="Thoren M.H."/>
            <person name="Johannesson H."/>
        </authorList>
    </citation>
    <scope>NUCLEOTIDE SEQUENCE</scope>
    <source>
        <strain evidence="2">SMH4131-1</strain>
    </source>
</reference>
<evidence type="ECO:0000313" key="3">
    <source>
        <dbReference type="Proteomes" id="UP001286456"/>
    </source>
</evidence>
<sequence length="330" mass="34924">MGDNAPAGGPSENGRAKGKGKEMEKETERKSHDEHEPSQDDALLSRIAKSARSLPTSALFSGPPPADGLAGLGSNAKGEGSRSGQGVSAAAASESSLQQARTGPLTGEAIRPGQTQEHMAREEESFAAFLDSTDTFLPSEESMWPTTSLPAMEHSSPAAAMGARGVASVAEQEAHDGEDVVALLSSHSHAELEPYHDEGETTASLGDLSSLRRALFGDEAPGHGGMAPMAWDNALNFIPEFLRGGWADEASLHMGTPEVGEAWQTWVDQWSRVLTDYHDEVWGDLGSLVEQARAEVKALEEAAAHPIPNQKVSEPTALLRLRAILGHLRG</sequence>
<dbReference type="Proteomes" id="UP001286456">
    <property type="component" value="Unassembled WGS sequence"/>
</dbReference>
<dbReference type="AlphaFoldDB" id="A0AAE0J5M4"/>
<keyword evidence="3" id="KW-1185">Reference proteome</keyword>
<dbReference type="EMBL" id="JAUEPO010000001">
    <property type="protein sequence ID" value="KAK3337319.1"/>
    <property type="molecule type" value="Genomic_DNA"/>
</dbReference>
<name>A0AAE0J5M4_9PEZI</name>
<feature type="region of interest" description="Disordered" evidence="1">
    <location>
        <begin position="1"/>
        <end position="110"/>
    </location>
</feature>
<comment type="caution">
    <text evidence="2">The sequence shown here is derived from an EMBL/GenBank/DDBJ whole genome shotgun (WGS) entry which is preliminary data.</text>
</comment>
<accession>A0AAE0J5M4</accession>
<gene>
    <name evidence="2" type="ORF">B0T19DRAFT_437983</name>
</gene>
<reference evidence="2" key="1">
    <citation type="journal article" date="2023" name="Mol. Phylogenet. Evol.">
        <title>Genome-scale phylogeny and comparative genomics of the fungal order Sordariales.</title>
        <authorList>
            <person name="Hensen N."/>
            <person name="Bonometti L."/>
            <person name="Westerberg I."/>
            <person name="Brannstrom I.O."/>
            <person name="Guillou S."/>
            <person name="Cros-Aarteil S."/>
            <person name="Calhoun S."/>
            <person name="Haridas S."/>
            <person name="Kuo A."/>
            <person name="Mondo S."/>
            <person name="Pangilinan J."/>
            <person name="Riley R."/>
            <person name="LaButti K."/>
            <person name="Andreopoulos B."/>
            <person name="Lipzen A."/>
            <person name="Chen C."/>
            <person name="Yan M."/>
            <person name="Daum C."/>
            <person name="Ng V."/>
            <person name="Clum A."/>
            <person name="Steindorff A."/>
            <person name="Ohm R.A."/>
            <person name="Martin F."/>
            <person name="Silar P."/>
            <person name="Natvig D.O."/>
            <person name="Lalanne C."/>
            <person name="Gautier V."/>
            <person name="Ament-Velasquez S.L."/>
            <person name="Kruys A."/>
            <person name="Hutchinson M.I."/>
            <person name="Powell A.J."/>
            <person name="Barry K."/>
            <person name="Miller A.N."/>
            <person name="Grigoriev I.V."/>
            <person name="Debuchy R."/>
            <person name="Gladieux P."/>
            <person name="Hiltunen Thoren M."/>
            <person name="Johannesson H."/>
        </authorList>
    </citation>
    <scope>NUCLEOTIDE SEQUENCE</scope>
    <source>
        <strain evidence="2">SMH4131-1</strain>
    </source>
</reference>
<feature type="compositionally biased region" description="Basic and acidic residues" evidence="1">
    <location>
        <begin position="19"/>
        <end position="38"/>
    </location>
</feature>
<evidence type="ECO:0000256" key="1">
    <source>
        <dbReference type="SAM" id="MobiDB-lite"/>
    </source>
</evidence>
<evidence type="ECO:0000313" key="2">
    <source>
        <dbReference type="EMBL" id="KAK3337319.1"/>
    </source>
</evidence>
<organism evidence="2 3">
    <name type="scientific">Cercophora scortea</name>
    <dbReference type="NCBI Taxonomy" id="314031"/>
    <lineage>
        <taxon>Eukaryota</taxon>
        <taxon>Fungi</taxon>
        <taxon>Dikarya</taxon>
        <taxon>Ascomycota</taxon>
        <taxon>Pezizomycotina</taxon>
        <taxon>Sordariomycetes</taxon>
        <taxon>Sordariomycetidae</taxon>
        <taxon>Sordariales</taxon>
        <taxon>Lasiosphaeriaceae</taxon>
        <taxon>Cercophora</taxon>
    </lineage>
</organism>
<protein>
    <submittedName>
        <fullName evidence="2">Uncharacterized protein</fullName>
    </submittedName>
</protein>